<organism evidence="1 2">
    <name type="scientific">Dipteronia dyeriana</name>
    <dbReference type="NCBI Taxonomy" id="168575"/>
    <lineage>
        <taxon>Eukaryota</taxon>
        <taxon>Viridiplantae</taxon>
        <taxon>Streptophyta</taxon>
        <taxon>Embryophyta</taxon>
        <taxon>Tracheophyta</taxon>
        <taxon>Spermatophyta</taxon>
        <taxon>Magnoliopsida</taxon>
        <taxon>eudicotyledons</taxon>
        <taxon>Gunneridae</taxon>
        <taxon>Pentapetalae</taxon>
        <taxon>rosids</taxon>
        <taxon>malvids</taxon>
        <taxon>Sapindales</taxon>
        <taxon>Sapindaceae</taxon>
        <taxon>Hippocastanoideae</taxon>
        <taxon>Acereae</taxon>
        <taxon>Dipteronia</taxon>
    </lineage>
</organism>
<proteinExistence type="predicted"/>
<dbReference type="PANTHER" id="PTHR48449:SF1">
    <property type="entry name" value="DUF1985 DOMAIN-CONTAINING PROTEIN"/>
    <property type="match status" value="1"/>
</dbReference>
<protein>
    <submittedName>
        <fullName evidence="1">Uncharacterized protein</fullName>
    </submittedName>
</protein>
<dbReference type="Proteomes" id="UP001280121">
    <property type="component" value="Unassembled WGS sequence"/>
</dbReference>
<accession>A0AAE0CJL0</accession>
<dbReference type="EMBL" id="JANJYI010000004">
    <property type="protein sequence ID" value="KAK2653577.1"/>
    <property type="molecule type" value="Genomic_DNA"/>
</dbReference>
<evidence type="ECO:0000313" key="2">
    <source>
        <dbReference type="Proteomes" id="UP001280121"/>
    </source>
</evidence>
<dbReference type="PANTHER" id="PTHR48449">
    <property type="entry name" value="DUF1985 DOMAIN-CONTAINING PROTEIN"/>
    <property type="match status" value="1"/>
</dbReference>
<keyword evidence="2" id="KW-1185">Reference proteome</keyword>
<reference evidence="1" key="1">
    <citation type="journal article" date="2023" name="Plant J.">
        <title>Genome sequences and population genomics provide insights into the demographic history, inbreeding, and mutation load of two 'living fossil' tree species of Dipteronia.</title>
        <authorList>
            <person name="Feng Y."/>
            <person name="Comes H.P."/>
            <person name="Chen J."/>
            <person name="Zhu S."/>
            <person name="Lu R."/>
            <person name="Zhang X."/>
            <person name="Li P."/>
            <person name="Qiu J."/>
            <person name="Olsen K.M."/>
            <person name="Qiu Y."/>
        </authorList>
    </citation>
    <scope>NUCLEOTIDE SEQUENCE</scope>
    <source>
        <strain evidence="1">KIB01</strain>
    </source>
</reference>
<comment type="caution">
    <text evidence="1">The sequence shown here is derived from an EMBL/GenBank/DDBJ whole genome shotgun (WGS) entry which is preliminary data.</text>
</comment>
<dbReference type="AlphaFoldDB" id="A0AAE0CJL0"/>
<name>A0AAE0CJL0_9ROSI</name>
<gene>
    <name evidence="1" type="ORF">Ddye_013433</name>
</gene>
<sequence>MHRSVKFSGGVIHQLLLWEVHHNGPSDEIRFMLGTYEVRFSKVEFCLITGLRFGVVPDTSRYVSVDNGLYHCYFSGMDEILSIELRDVLRLDYFQ</sequence>
<evidence type="ECO:0000313" key="1">
    <source>
        <dbReference type="EMBL" id="KAK2653577.1"/>
    </source>
</evidence>